<evidence type="ECO:0000256" key="7">
    <source>
        <dbReference type="ARBA" id="ARBA00022827"/>
    </source>
</evidence>
<dbReference type="InterPro" id="IPR025700">
    <property type="entry name" value="Lys/Orn_oxygenase"/>
</dbReference>
<evidence type="ECO:0000256" key="12">
    <source>
        <dbReference type="ARBA" id="ARBA00032493"/>
    </source>
</evidence>
<comment type="catalytic activity">
    <reaction evidence="14">
        <text>L-lysine + NADPH + O2 = N(6)-hydroxy-L-lysine + NADP(+) + H2O</text>
        <dbReference type="Rhea" id="RHEA:23228"/>
        <dbReference type="ChEBI" id="CHEBI:15377"/>
        <dbReference type="ChEBI" id="CHEBI:15379"/>
        <dbReference type="ChEBI" id="CHEBI:32551"/>
        <dbReference type="ChEBI" id="CHEBI:57783"/>
        <dbReference type="ChEBI" id="CHEBI:57820"/>
        <dbReference type="ChEBI" id="CHEBI:58349"/>
        <dbReference type="EC" id="1.14.13.59"/>
    </reaction>
</comment>
<keyword evidence="8" id="KW-0521">NADP</keyword>
<dbReference type="PANTHER" id="PTHR42802">
    <property type="entry name" value="MONOOXYGENASE"/>
    <property type="match status" value="1"/>
</dbReference>
<organism evidence="15 16">
    <name type="scientific">Fictibacillus phosphorivorans</name>
    <dbReference type="NCBI Taxonomy" id="1221500"/>
    <lineage>
        <taxon>Bacteria</taxon>
        <taxon>Bacillati</taxon>
        <taxon>Bacillota</taxon>
        <taxon>Bacilli</taxon>
        <taxon>Bacillales</taxon>
        <taxon>Fictibacillaceae</taxon>
        <taxon>Fictibacillus</taxon>
    </lineage>
</organism>
<name>A0A168VTQ7_9BACL</name>
<keyword evidence="9" id="KW-0560">Oxidoreductase</keyword>
<evidence type="ECO:0000256" key="8">
    <source>
        <dbReference type="ARBA" id="ARBA00022857"/>
    </source>
</evidence>
<evidence type="ECO:0000313" key="15">
    <source>
        <dbReference type="EMBL" id="ANC76129.1"/>
    </source>
</evidence>
<dbReference type="EC" id="1.14.13.59" evidence="4"/>
<dbReference type="Pfam" id="PF13434">
    <property type="entry name" value="Lys_Orn_oxgnase"/>
    <property type="match status" value="1"/>
</dbReference>
<evidence type="ECO:0000256" key="2">
    <source>
        <dbReference type="ARBA" id="ARBA00004924"/>
    </source>
</evidence>
<dbReference type="InterPro" id="IPR036188">
    <property type="entry name" value="FAD/NAD-bd_sf"/>
</dbReference>
<comment type="cofactor">
    <cofactor evidence="1">
        <name>FAD</name>
        <dbReference type="ChEBI" id="CHEBI:57692"/>
    </cofactor>
</comment>
<dbReference type="GO" id="GO:0047091">
    <property type="term" value="F:L-lysine 6-monooxygenase (NADPH) activity"/>
    <property type="evidence" value="ECO:0007669"/>
    <property type="project" value="UniProtKB-EC"/>
</dbReference>
<evidence type="ECO:0000256" key="1">
    <source>
        <dbReference type="ARBA" id="ARBA00001974"/>
    </source>
</evidence>
<keyword evidence="16" id="KW-1185">Reference proteome</keyword>
<evidence type="ECO:0000256" key="13">
    <source>
        <dbReference type="ARBA" id="ARBA00032738"/>
    </source>
</evidence>
<dbReference type="SUPFAM" id="SSF51905">
    <property type="entry name" value="FAD/NAD(P)-binding domain"/>
    <property type="match status" value="1"/>
</dbReference>
<comment type="similarity">
    <text evidence="3">Belongs to the lysine N(6)-hydroxylase/L-ornithine N(5)-oxygenase family.</text>
</comment>
<accession>A0A168VTQ7</accession>
<keyword evidence="7" id="KW-0274">FAD</keyword>
<evidence type="ECO:0000256" key="14">
    <source>
        <dbReference type="ARBA" id="ARBA00048407"/>
    </source>
</evidence>
<evidence type="ECO:0000313" key="16">
    <source>
        <dbReference type="Proteomes" id="UP000076623"/>
    </source>
</evidence>
<keyword evidence="6" id="KW-0285">Flavoprotein</keyword>
<evidence type="ECO:0000256" key="11">
    <source>
        <dbReference type="ARBA" id="ARBA00031158"/>
    </source>
</evidence>
<evidence type="ECO:0000256" key="5">
    <source>
        <dbReference type="ARBA" id="ARBA00016406"/>
    </source>
</evidence>
<protein>
    <recommendedName>
        <fullName evidence="5">L-lysine N6-monooxygenase MbtG</fullName>
        <ecNumber evidence="4">1.14.13.59</ecNumber>
    </recommendedName>
    <alternativeName>
        <fullName evidence="13">Lysine 6-N-hydroxylase</fullName>
    </alternativeName>
    <alternativeName>
        <fullName evidence="12">Lysine N6-hydroxylase</fullName>
    </alternativeName>
    <alternativeName>
        <fullName evidence="10">Lysine-N-oxygenase</fullName>
    </alternativeName>
    <alternativeName>
        <fullName evidence="11">Mycobactin synthase protein G</fullName>
    </alternativeName>
</protein>
<dbReference type="RefSeq" id="WP_066391846.1">
    <property type="nucleotide sequence ID" value="NZ_CP015378.1"/>
</dbReference>
<evidence type="ECO:0000256" key="3">
    <source>
        <dbReference type="ARBA" id="ARBA00007588"/>
    </source>
</evidence>
<evidence type="ECO:0000256" key="9">
    <source>
        <dbReference type="ARBA" id="ARBA00023002"/>
    </source>
</evidence>
<sequence>MSFKPSQHKEIYDIIGVGIGPFNLGLAAMLDETKGKKALFFEKKTEFNWHSGMLIDGTTLQVPFFADLVSMADVRSKYTFLNYLQKHNRLYHFYFLENFHIPRKEYNHYCRWVASQLDSCQFGMGVEHIQPVEDGESSVYEVIVASLETGETETYYTKHLAVGIGTIPSVPSHLEKKLGARVIHSSQYLDRKEELLNANSVTVVGSGQSAAEVFYDLAQIQDNDSYSLNWFTRSKGFFPMEYSKLGLEYFSPDYTNFFYNLPSLKKDELLKKQDLLYKGISMDTIADIYDLLYERSVGQHKPDIHLQAMTELVHLEKFEDSHLLTLRQNVTGEVFEMKSDVIVLGTGYAPSFPHFLMKMQDQIQWDSKNRYQITSDYRLKTMGLQNNHIFIQNGELHTHGVGAPDLGLGAHRNAVIINTLFEKEMYPVTTKNVFQNFGTESSWKPATVR</sequence>
<comment type="pathway">
    <text evidence="2">Siderophore biosynthesis.</text>
</comment>
<dbReference type="STRING" id="1221500.ABE65_004615"/>
<evidence type="ECO:0000256" key="4">
    <source>
        <dbReference type="ARBA" id="ARBA00013076"/>
    </source>
</evidence>
<dbReference type="PANTHER" id="PTHR42802:SF1">
    <property type="entry name" value="L-ORNITHINE N(5)-MONOOXYGENASE"/>
    <property type="match status" value="1"/>
</dbReference>
<dbReference type="Gene3D" id="3.50.50.60">
    <property type="entry name" value="FAD/NAD(P)-binding domain"/>
    <property type="match status" value="1"/>
</dbReference>
<dbReference type="EMBL" id="CP015378">
    <property type="protein sequence ID" value="ANC76129.1"/>
    <property type="molecule type" value="Genomic_DNA"/>
</dbReference>
<evidence type="ECO:0000256" key="6">
    <source>
        <dbReference type="ARBA" id="ARBA00022630"/>
    </source>
</evidence>
<keyword evidence="15" id="KW-0503">Monooxygenase</keyword>
<dbReference type="AlphaFoldDB" id="A0A168VTQ7"/>
<proteinExistence type="inferred from homology"/>
<gene>
    <name evidence="15" type="ORF">ABE65_004615</name>
</gene>
<evidence type="ECO:0000256" key="10">
    <source>
        <dbReference type="ARBA" id="ARBA00029939"/>
    </source>
</evidence>
<reference evidence="15 16" key="1">
    <citation type="submission" date="2016-04" db="EMBL/GenBank/DDBJ databases">
        <title>Complete genome sequence of Fictibacillus phosphorivorans G25-29, a strain toxic to nematodes.</title>
        <authorList>
            <person name="Zheng Z."/>
        </authorList>
    </citation>
    <scope>NUCLEOTIDE SEQUENCE [LARGE SCALE GENOMIC DNA]</scope>
    <source>
        <strain evidence="15 16">G25-29</strain>
    </source>
</reference>
<dbReference type="Proteomes" id="UP000076623">
    <property type="component" value="Chromosome"/>
</dbReference>
<dbReference type="KEGG" id="fpn:ABE65_004615"/>